<evidence type="ECO:0000313" key="1">
    <source>
        <dbReference type="EMBL" id="KAJ0053729.1"/>
    </source>
</evidence>
<keyword evidence="2" id="KW-1185">Reference proteome</keyword>
<dbReference type="Proteomes" id="UP001163603">
    <property type="component" value="Chromosome 1"/>
</dbReference>
<evidence type="ECO:0000313" key="2">
    <source>
        <dbReference type="Proteomes" id="UP001163603"/>
    </source>
</evidence>
<accession>A0ACC0ZNI2</accession>
<proteinExistence type="predicted"/>
<protein>
    <submittedName>
        <fullName evidence="1">Uncharacterized protein</fullName>
    </submittedName>
</protein>
<comment type="caution">
    <text evidence="1">The sequence shown here is derived from an EMBL/GenBank/DDBJ whole genome shotgun (WGS) entry which is preliminary data.</text>
</comment>
<sequence length="253" mass="27639">MQGKSGVQVGQAVSASSREDSDDDELEGDTEGSDPLDDKRARRMLSNRESARRSRRRKQAHLSELEAQAGQLRVDNSSLLKGLTDLKHKCEEATVDNRILKADIETLRVKVKMAEETMKRLTGVNPMLLAKHDAKFALIDSLVGASTNATLSMQLNPNQFFHQPGPSIATSTPNLHNLDHVIPENTQVSVGNLQNDSSGKNSAEASTSPHMVNRELVHQQIVHMVNPSGSRAMPGWDSGLPHASVGKNIEKQN</sequence>
<organism evidence="1 2">
    <name type="scientific">Pistacia integerrima</name>
    <dbReference type="NCBI Taxonomy" id="434235"/>
    <lineage>
        <taxon>Eukaryota</taxon>
        <taxon>Viridiplantae</taxon>
        <taxon>Streptophyta</taxon>
        <taxon>Embryophyta</taxon>
        <taxon>Tracheophyta</taxon>
        <taxon>Spermatophyta</taxon>
        <taxon>Magnoliopsida</taxon>
        <taxon>eudicotyledons</taxon>
        <taxon>Gunneridae</taxon>
        <taxon>Pentapetalae</taxon>
        <taxon>rosids</taxon>
        <taxon>malvids</taxon>
        <taxon>Sapindales</taxon>
        <taxon>Anacardiaceae</taxon>
        <taxon>Pistacia</taxon>
    </lineage>
</organism>
<gene>
    <name evidence="1" type="ORF">Pint_03216</name>
</gene>
<name>A0ACC0ZNI2_9ROSI</name>
<dbReference type="EMBL" id="CM047736">
    <property type="protein sequence ID" value="KAJ0053729.1"/>
    <property type="molecule type" value="Genomic_DNA"/>
</dbReference>
<reference evidence="2" key="1">
    <citation type="journal article" date="2023" name="G3 (Bethesda)">
        <title>Genome assembly and association tests identify interacting loci associated with vigor, precocity, and sex in interspecific pistachio rootstocks.</title>
        <authorList>
            <person name="Palmer W."/>
            <person name="Jacygrad E."/>
            <person name="Sagayaradj S."/>
            <person name="Cavanaugh K."/>
            <person name="Han R."/>
            <person name="Bertier L."/>
            <person name="Beede B."/>
            <person name="Kafkas S."/>
            <person name="Golino D."/>
            <person name="Preece J."/>
            <person name="Michelmore R."/>
        </authorList>
    </citation>
    <scope>NUCLEOTIDE SEQUENCE [LARGE SCALE GENOMIC DNA]</scope>
</reference>